<dbReference type="SMART" id="SM00304">
    <property type="entry name" value="HAMP"/>
    <property type="match status" value="1"/>
</dbReference>
<dbReference type="SUPFAM" id="SSF55874">
    <property type="entry name" value="ATPase domain of HSP90 chaperone/DNA topoisomerase II/histidine kinase"/>
    <property type="match status" value="1"/>
</dbReference>
<dbReference type="InterPro" id="IPR004358">
    <property type="entry name" value="Sig_transdc_His_kin-like_C"/>
</dbReference>
<dbReference type="SUPFAM" id="SSF47384">
    <property type="entry name" value="Homodimeric domain of signal transducing histidine kinase"/>
    <property type="match status" value="1"/>
</dbReference>
<dbReference type="InterPro" id="IPR036097">
    <property type="entry name" value="HisK_dim/P_sf"/>
</dbReference>
<evidence type="ECO:0000259" key="12">
    <source>
        <dbReference type="PROSITE" id="PS50109"/>
    </source>
</evidence>
<feature type="domain" description="HAMP" evidence="13">
    <location>
        <begin position="176"/>
        <end position="228"/>
    </location>
</feature>
<evidence type="ECO:0000256" key="5">
    <source>
        <dbReference type="ARBA" id="ARBA00022679"/>
    </source>
</evidence>
<dbReference type="Gene3D" id="3.30.565.10">
    <property type="entry name" value="Histidine kinase-like ATPase, C-terminal domain"/>
    <property type="match status" value="1"/>
</dbReference>
<reference evidence="15" key="1">
    <citation type="journal article" date="2019" name="Int. J. Syst. Evol. Microbiol.">
        <title>The Global Catalogue of Microorganisms (GCM) 10K type strain sequencing project: providing services to taxonomists for standard genome sequencing and annotation.</title>
        <authorList>
            <consortium name="The Broad Institute Genomics Platform"/>
            <consortium name="The Broad Institute Genome Sequencing Center for Infectious Disease"/>
            <person name="Wu L."/>
            <person name="Ma J."/>
        </authorList>
    </citation>
    <scope>NUCLEOTIDE SEQUENCE [LARGE SCALE GENOMIC DNA]</scope>
    <source>
        <strain evidence="15">JCM 16021</strain>
    </source>
</reference>
<organism evidence="14 15">
    <name type="scientific">Nocardioides bigeumensis</name>
    <dbReference type="NCBI Taxonomy" id="433657"/>
    <lineage>
        <taxon>Bacteria</taxon>
        <taxon>Bacillati</taxon>
        <taxon>Actinomycetota</taxon>
        <taxon>Actinomycetes</taxon>
        <taxon>Propionibacteriales</taxon>
        <taxon>Nocardioidaceae</taxon>
        <taxon>Nocardioides</taxon>
    </lineage>
</organism>
<evidence type="ECO:0000313" key="14">
    <source>
        <dbReference type="EMBL" id="GAA2114270.1"/>
    </source>
</evidence>
<evidence type="ECO:0000256" key="3">
    <source>
        <dbReference type="ARBA" id="ARBA00012438"/>
    </source>
</evidence>
<feature type="transmembrane region" description="Helical" evidence="11">
    <location>
        <begin position="149"/>
        <end position="170"/>
    </location>
</feature>
<keyword evidence="9" id="KW-0902">Two-component regulatory system</keyword>
<keyword evidence="7 14" id="KW-0418">Kinase</keyword>
<dbReference type="Pfam" id="PF00512">
    <property type="entry name" value="HisKA"/>
    <property type="match status" value="1"/>
</dbReference>
<evidence type="ECO:0000259" key="13">
    <source>
        <dbReference type="PROSITE" id="PS50885"/>
    </source>
</evidence>
<dbReference type="PROSITE" id="PS50109">
    <property type="entry name" value="HIS_KIN"/>
    <property type="match status" value="1"/>
</dbReference>
<evidence type="ECO:0000256" key="9">
    <source>
        <dbReference type="ARBA" id="ARBA00023012"/>
    </source>
</evidence>
<comment type="caution">
    <text evidence="14">The sequence shown here is derived from an EMBL/GenBank/DDBJ whole genome shotgun (WGS) entry which is preliminary data.</text>
</comment>
<dbReference type="Gene3D" id="6.10.340.10">
    <property type="match status" value="1"/>
</dbReference>
<dbReference type="SMART" id="SM00388">
    <property type="entry name" value="HisKA"/>
    <property type="match status" value="1"/>
</dbReference>
<dbReference type="InterPro" id="IPR050428">
    <property type="entry name" value="TCS_sensor_his_kinase"/>
</dbReference>
<keyword evidence="5" id="KW-0808">Transferase</keyword>
<keyword evidence="15" id="KW-1185">Reference proteome</keyword>
<evidence type="ECO:0000256" key="10">
    <source>
        <dbReference type="ARBA" id="ARBA00023136"/>
    </source>
</evidence>
<evidence type="ECO:0000256" key="2">
    <source>
        <dbReference type="ARBA" id="ARBA00004236"/>
    </source>
</evidence>
<keyword evidence="6 11" id="KW-0812">Transmembrane</keyword>
<dbReference type="InterPro" id="IPR036890">
    <property type="entry name" value="HATPase_C_sf"/>
</dbReference>
<keyword evidence="8 11" id="KW-1133">Transmembrane helix</keyword>
<evidence type="ECO:0000256" key="6">
    <source>
        <dbReference type="ARBA" id="ARBA00022692"/>
    </source>
</evidence>
<dbReference type="Pfam" id="PF02518">
    <property type="entry name" value="HATPase_c"/>
    <property type="match status" value="1"/>
</dbReference>
<dbReference type="InterPro" id="IPR003594">
    <property type="entry name" value="HATPase_dom"/>
</dbReference>
<evidence type="ECO:0000256" key="4">
    <source>
        <dbReference type="ARBA" id="ARBA00022553"/>
    </source>
</evidence>
<evidence type="ECO:0000256" key="7">
    <source>
        <dbReference type="ARBA" id="ARBA00022777"/>
    </source>
</evidence>
<dbReference type="InterPro" id="IPR003661">
    <property type="entry name" value="HisK_dim/P_dom"/>
</dbReference>
<dbReference type="CDD" id="cd00082">
    <property type="entry name" value="HisKA"/>
    <property type="match status" value="1"/>
</dbReference>
<evidence type="ECO:0000256" key="8">
    <source>
        <dbReference type="ARBA" id="ARBA00022989"/>
    </source>
</evidence>
<dbReference type="EC" id="2.7.13.3" evidence="3"/>
<name>A0ABP5JBK6_9ACTN</name>
<dbReference type="CDD" id="cd06225">
    <property type="entry name" value="HAMP"/>
    <property type="match status" value="1"/>
</dbReference>
<sequence>MRASVTVAFALGALTLSTALALGTYFSARHLLVEQRERTATRQAYTDAALVRDGLQTAGAQVSDVLESISPPAGAVIYVRRDGEWYSSALDTAGPSTTDEVQPIVADGSVAVAWTEETDPNAVVVGIPLSAVDAEYYEVSVAEELDRTLWTLGLALAVGAALTTAAGALLGRAASRRVLAPLGEVTTAAVRVSAGDMSTRLSDTDDPDLAALVGAFNNMVDALHERIQQDSRFAADVSHELRTPVTTLTTSLSLLQQTEGLSPRAERAVALMGDELERFRRALEDLLELGRLDADAPSDQMRVVSAQQLVEQALRVGRRSADLVVPADVGTEEPLVRVDRSQLLRVLTNLFRNADLHGGGLTEVRVQGRGDFVDIFVEDRGSGVSPEDRKRIFERFARAGGQKSGTGSGLGLSIVQQTIRNHHGDVWCTDGRHGGAVFVVRLPRAHREALS</sequence>
<dbReference type="SUPFAM" id="SSF158472">
    <property type="entry name" value="HAMP domain-like"/>
    <property type="match status" value="1"/>
</dbReference>
<dbReference type="CDD" id="cd00075">
    <property type="entry name" value="HATPase"/>
    <property type="match status" value="1"/>
</dbReference>
<keyword evidence="4" id="KW-0597">Phosphoprotein</keyword>
<comment type="catalytic activity">
    <reaction evidence="1">
        <text>ATP + protein L-histidine = ADP + protein N-phospho-L-histidine.</text>
        <dbReference type="EC" id="2.7.13.3"/>
    </reaction>
</comment>
<dbReference type="Gene3D" id="1.10.287.130">
    <property type="match status" value="1"/>
</dbReference>
<dbReference type="EMBL" id="BAAAQQ010000002">
    <property type="protein sequence ID" value="GAA2114270.1"/>
    <property type="molecule type" value="Genomic_DNA"/>
</dbReference>
<dbReference type="GO" id="GO:0016301">
    <property type="term" value="F:kinase activity"/>
    <property type="evidence" value="ECO:0007669"/>
    <property type="project" value="UniProtKB-KW"/>
</dbReference>
<dbReference type="InterPro" id="IPR003660">
    <property type="entry name" value="HAMP_dom"/>
</dbReference>
<protein>
    <recommendedName>
        <fullName evidence="3">histidine kinase</fullName>
        <ecNumber evidence="3">2.7.13.3</ecNumber>
    </recommendedName>
</protein>
<proteinExistence type="predicted"/>
<evidence type="ECO:0000313" key="15">
    <source>
        <dbReference type="Proteomes" id="UP001500575"/>
    </source>
</evidence>
<dbReference type="PRINTS" id="PR00344">
    <property type="entry name" value="BCTRLSENSOR"/>
</dbReference>
<evidence type="ECO:0000256" key="1">
    <source>
        <dbReference type="ARBA" id="ARBA00000085"/>
    </source>
</evidence>
<keyword evidence="10 11" id="KW-0472">Membrane</keyword>
<dbReference type="SMART" id="SM00387">
    <property type="entry name" value="HATPase_c"/>
    <property type="match status" value="1"/>
</dbReference>
<dbReference type="Pfam" id="PF00672">
    <property type="entry name" value="HAMP"/>
    <property type="match status" value="1"/>
</dbReference>
<dbReference type="PANTHER" id="PTHR45436">
    <property type="entry name" value="SENSOR HISTIDINE KINASE YKOH"/>
    <property type="match status" value="1"/>
</dbReference>
<gene>
    <name evidence="14" type="ORF">GCM10009843_02610</name>
</gene>
<dbReference type="Proteomes" id="UP001500575">
    <property type="component" value="Unassembled WGS sequence"/>
</dbReference>
<evidence type="ECO:0000256" key="11">
    <source>
        <dbReference type="SAM" id="Phobius"/>
    </source>
</evidence>
<dbReference type="InterPro" id="IPR005467">
    <property type="entry name" value="His_kinase_dom"/>
</dbReference>
<accession>A0ABP5JBK6</accession>
<dbReference type="PROSITE" id="PS50885">
    <property type="entry name" value="HAMP"/>
    <property type="match status" value="1"/>
</dbReference>
<feature type="domain" description="Histidine kinase" evidence="12">
    <location>
        <begin position="236"/>
        <end position="446"/>
    </location>
</feature>
<dbReference type="PANTHER" id="PTHR45436:SF5">
    <property type="entry name" value="SENSOR HISTIDINE KINASE TRCS"/>
    <property type="match status" value="1"/>
</dbReference>
<comment type="subcellular location">
    <subcellularLocation>
        <location evidence="2">Cell membrane</location>
    </subcellularLocation>
</comment>